<proteinExistence type="predicted"/>
<dbReference type="Proteomes" id="UP000218263">
    <property type="component" value="Chromosome"/>
</dbReference>
<dbReference type="AlphaFoldDB" id="A0A110B2J7"/>
<gene>
    <name evidence="1" type="ORF">MgSA37_01576</name>
</gene>
<sequence>MNINRLGFWSAILSLIFAMGYAVAQLLSWLNILQHPHELFWLFLPSLFLAPAFMVLIACLHYAANGHEKIWTAIAISFGVIYCAFATMNYFTQLTVIVPALIRREINETYPLAFKHGSFMFAIDCLGYFFMSLSSLFAAFAFRKKYKNLYTWMLINGLLILIFIAAYFNPFFYFIGSVWIVTFSLSMIYAARLFHNNSQTVKT</sequence>
<keyword evidence="2" id="KW-1185">Reference proteome</keyword>
<dbReference type="EMBL" id="AP017313">
    <property type="protein sequence ID" value="BAU53408.1"/>
    <property type="molecule type" value="Genomic_DNA"/>
</dbReference>
<organism evidence="1 2">
    <name type="scientific">Mucilaginibacter gotjawali</name>
    <dbReference type="NCBI Taxonomy" id="1550579"/>
    <lineage>
        <taxon>Bacteria</taxon>
        <taxon>Pseudomonadati</taxon>
        <taxon>Bacteroidota</taxon>
        <taxon>Sphingobacteriia</taxon>
        <taxon>Sphingobacteriales</taxon>
        <taxon>Sphingobacteriaceae</taxon>
        <taxon>Mucilaginibacter</taxon>
    </lineage>
</organism>
<name>A0A110B2J7_9SPHI</name>
<accession>A0A110B2J7</accession>
<protein>
    <submittedName>
        <fullName evidence="1">Uncharacterized protein</fullName>
    </submittedName>
</protein>
<reference evidence="1 2" key="1">
    <citation type="submission" date="2015-12" db="EMBL/GenBank/DDBJ databases">
        <title>Genome sequence of Mucilaginibacter gotjawali.</title>
        <authorList>
            <person name="Lee J.S."/>
            <person name="Lee K.C."/>
            <person name="Kim K.K."/>
            <person name="Lee B.W."/>
        </authorList>
    </citation>
    <scope>NUCLEOTIDE SEQUENCE [LARGE SCALE GENOMIC DNA]</scope>
    <source>
        <strain evidence="1 2">SA3-7</strain>
    </source>
</reference>
<dbReference type="RefSeq" id="WP_096350953.1">
    <property type="nucleotide sequence ID" value="NZ_AP017313.1"/>
</dbReference>
<evidence type="ECO:0000313" key="1">
    <source>
        <dbReference type="EMBL" id="BAU53408.1"/>
    </source>
</evidence>
<dbReference type="OrthoDB" id="8480013at2"/>
<dbReference type="KEGG" id="mgot:MgSA37_01576"/>
<evidence type="ECO:0000313" key="2">
    <source>
        <dbReference type="Proteomes" id="UP000218263"/>
    </source>
</evidence>